<accession>A0ABV1LQY8</accession>
<dbReference type="InterPro" id="IPR029063">
    <property type="entry name" value="SAM-dependent_MTases_sf"/>
</dbReference>
<reference evidence="2 3" key="1">
    <citation type="journal article" date="2024" name="Chem. Sci.">
        <title>Discovery of a lagriamide polyketide by integrated genome mining, isotopic labeling, and untargeted metabolomics.</title>
        <authorList>
            <person name="Fergusson C.H."/>
            <person name="Saulog J."/>
            <person name="Paulo B.S."/>
            <person name="Wilson D.M."/>
            <person name="Liu D.Y."/>
            <person name="Morehouse N.J."/>
            <person name="Waterworth S."/>
            <person name="Barkei J."/>
            <person name="Gray C.A."/>
            <person name="Kwan J.C."/>
            <person name="Eustaquio A.S."/>
            <person name="Linington R.G."/>
        </authorList>
    </citation>
    <scope>NUCLEOTIDE SEQUENCE [LARGE SCALE GENOMIC DNA]</scope>
    <source>
        <strain evidence="2 3">RL17-338-BIF-B</strain>
    </source>
</reference>
<dbReference type="InterPro" id="IPR041698">
    <property type="entry name" value="Methyltransf_25"/>
</dbReference>
<dbReference type="CDD" id="cd02440">
    <property type="entry name" value="AdoMet_MTases"/>
    <property type="match status" value="1"/>
</dbReference>
<gene>
    <name evidence="2" type="ORF">N0A02_18305</name>
</gene>
<evidence type="ECO:0000313" key="3">
    <source>
        <dbReference type="Proteomes" id="UP001469089"/>
    </source>
</evidence>
<name>A0ABV1LQY8_9BURK</name>
<dbReference type="Pfam" id="PF13649">
    <property type="entry name" value="Methyltransf_25"/>
    <property type="match status" value="1"/>
</dbReference>
<dbReference type="EMBL" id="JAOALG010000001">
    <property type="protein sequence ID" value="MEQ5841386.1"/>
    <property type="molecule type" value="Genomic_DNA"/>
</dbReference>
<evidence type="ECO:0000259" key="1">
    <source>
        <dbReference type="Pfam" id="PF13649"/>
    </source>
</evidence>
<dbReference type="RefSeq" id="WP_349543307.1">
    <property type="nucleotide sequence ID" value="NZ_JAOALG010000001.1"/>
</dbReference>
<dbReference type="SUPFAM" id="SSF53335">
    <property type="entry name" value="S-adenosyl-L-methionine-dependent methyltransferases"/>
    <property type="match status" value="1"/>
</dbReference>
<keyword evidence="2" id="KW-0808">Transferase</keyword>
<dbReference type="GO" id="GO:0008168">
    <property type="term" value="F:methyltransferase activity"/>
    <property type="evidence" value="ECO:0007669"/>
    <property type="project" value="UniProtKB-KW"/>
</dbReference>
<keyword evidence="3" id="KW-1185">Reference proteome</keyword>
<keyword evidence="2" id="KW-0489">Methyltransferase</keyword>
<protein>
    <submittedName>
        <fullName evidence="2">Class I SAM-dependent methyltransferase</fullName>
    </submittedName>
</protein>
<dbReference type="Proteomes" id="UP001469089">
    <property type="component" value="Unassembled WGS sequence"/>
</dbReference>
<feature type="domain" description="Methyltransferase" evidence="1">
    <location>
        <begin position="98"/>
        <end position="192"/>
    </location>
</feature>
<dbReference type="GO" id="GO:0032259">
    <property type="term" value="P:methylation"/>
    <property type="evidence" value="ECO:0007669"/>
    <property type="project" value="UniProtKB-KW"/>
</dbReference>
<comment type="caution">
    <text evidence="2">The sequence shown here is derived from an EMBL/GenBank/DDBJ whole genome shotgun (WGS) entry which is preliminary data.</text>
</comment>
<proteinExistence type="predicted"/>
<evidence type="ECO:0000313" key="2">
    <source>
        <dbReference type="EMBL" id="MEQ5841386.1"/>
    </source>
</evidence>
<sequence>MDRVDAYKKLTSVAGDQEAIFRELRKLPIDLVADVLNYIPPEYDAVRRALPAMAPEDVQVSWTGSAGHTLLMQSCAFVRALESGFNRFGGRSLDGTRILDYGCGWGRLIRLMYKFTEPKNLYGCDPWARSIELCDEAGLKANLSQSEYLPTALPFAGVNFDLIYAFSVFTHLSQRAASAALAACRKSIKPDGIMVITIRPVTYWDHHDEAQNKVDREKMKRDHASKGFAFTPHGRAPIDGDITYGDTSITLEYIRRQWTDWEIVGTDCFLQDPFQTLVFMKPK</sequence>
<organism evidence="2 3">
    <name type="scientific">Paraburkholderia acidicola</name>
    <dbReference type="NCBI Taxonomy" id="1912599"/>
    <lineage>
        <taxon>Bacteria</taxon>
        <taxon>Pseudomonadati</taxon>
        <taxon>Pseudomonadota</taxon>
        <taxon>Betaproteobacteria</taxon>
        <taxon>Burkholderiales</taxon>
        <taxon>Burkholderiaceae</taxon>
        <taxon>Paraburkholderia</taxon>
    </lineage>
</organism>
<dbReference type="Gene3D" id="3.40.50.150">
    <property type="entry name" value="Vaccinia Virus protein VP39"/>
    <property type="match status" value="1"/>
</dbReference>